<reference evidence="4 5" key="1">
    <citation type="journal article" date="2014" name="Genome Announc.">
        <title>Draft Genome Sequence of Moraxella bovoculi Strain 237T (ATCC BAA-1259T) Isolated from a Calf with Infectious Bovine Keratoconjunctivitis.</title>
        <authorList>
            <person name="Calcutt M.J."/>
            <person name="Foecking M.F."/>
            <person name="Martin N.T."/>
            <person name="Mhlanga-Mutangadura T."/>
            <person name="Reilly T.J."/>
        </authorList>
    </citation>
    <scope>NUCLEOTIDE SEQUENCE [LARGE SCALE GENOMIC DNA]</scope>
    <source>
        <strain evidence="4 5">237</strain>
    </source>
</reference>
<evidence type="ECO:0000256" key="1">
    <source>
        <dbReference type="ARBA" id="ARBA00022603"/>
    </source>
</evidence>
<dbReference type="Gene3D" id="3.40.50.150">
    <property type="entry name" value="Vaccinia Virus protein VP39"/>
    <property type="match status" value="1"/>
</dbReference>
<dbReference type="CDD" id="cd02440">
    <property type="entry name" value="AdoMet_MTases"/>
    <property type="match status" value="1"/>
</dbReference>
<dbReference type="PANTHER" id="PTHR43861">
    <property type="entry name" value="TRANS-ACONITATE 2-METHYLTRANSFERASE-RELATED"/>
    <property type="match status" value="1"/>
</dbReference>
<dbReference type="SUPFAM" id="SSF53335">
    <property type="entry name" value="S-adenosyl-L-methionine-dependent methyltransferases"/>
    <property type="match status" value="1"/>
</dbReference>
<dbReference type="InterPro" id="IPR029063">
    <property type="entry name" value="SAM-dependent_MTases_sf"/>
</dbReference>
<accession>A0A066UK61</accession>
<dbReference type="EMBL" id="AOMT01000031">
    <property type="protein sequence ID" value="KDN24598.1"/>
    <property type="molecule type" value="Genomic_DNA"/>
</dbReference>
<dbReference type="Pfam" id="PF13649">
    <property type="entry name" value="Methyltransf_25"/>
    <property type="match status" value="1"/>
</dbReference>
<keyword evidence="2 4" id="KW-0808">Transferase</keyword>
<name>A0A066UK61_9GAMM</name>
<dbReference type="InterPro" id="IPR041698">
    <property type="entry name" value="Methyltransf_25"/>
</dbReference>
<sequence length="199" mass="23272">MDTLDFYQTNAVDFFSQTIDVDMQNLYQCFFEHLPKREQIILDVGCGSGRDSAFFARLGFDVTAIDGSQKLIDLAQGVDAVVDWRVLNFKDIKNQPWQNKFTGIWACASLLHVPFRDLPKLLNELIECLQLGGVLYVSFKYGGSERIKEGRFFCDLNEERWKIIENQLDNFDMLRLWQTKDNRVDRQEIWLNVILCRTI</sequence>
<evidence type="ECO:0000313" key="4">
    <source>
        <dbReference type="EMBL" id="KDN24598.1"/>
    </source>
</evidence>
<gene>
    <name evidence="4" type="ORF">MBO_08467</name>
</gene>
<dbReference type="eggNOG" id="COG2227">
    <property type="taxonomic scope" value="Bacteria"/>
</dbReference>
<keyword evidence="1 4" id="KW-0489">Methyltransferase</keyword>
<dbReference type="PANTHER" id="PTHR43861:SF1">
    <property type="entry name" value="TRANS-ACONITATE 2-METHYLTRANSFERASE"/>
    <property type="match status" value="1"/>
</dbReference>
<feature type="domain" description="Methyltransferase" evidence="3">
    <location>
        <begin position="41"/>
        <end position="133"/>
    </location>
</feature>
<dbReference type="GO" id="GO:0032259">
    <property type="term" value="P:methylation"/>
    <property type="evidence" value="ECO:0007669"/>
    <property type="project" value="UniProtKB-KW"/>
</dbReference>
<evidence type="ECO:0000256" key="2">
    <source>
        <dbReference type="ARBA" id="ARBA00022679"/>
    </source>
</evidence>
<dbReference type="AlphaFoldDB" id="A0A066UK61"/>
<evidence type="ECO:0000313" key="5">
    <source>
        <dbReference type="Proteomes" id="UP000035860"/>
    </source>
</evidence>
<protein>
    <submittedName>
        <fullName evidence="4">Type 12 methyltransferase</fullName>
    </submittedName>
</protein>
<dbReference type="GO" id="GO:0008168">
    <property type="term" value="F:methyltransferase activity"/>
    <property type="evidence" value="ECO:0007669"/>
    <property type="project" value="UniProtKB-KW"/>
</dbReference>
<proteinExistence type="predicted"/>
<organism evidence="4 5">
    <name type="scientific">Moraxella bovoculi 237</name>
    <dbReference type="NCBI Taxonomy" id="743974"/>
    <lineage>
        <taxon>Bacteria</taxon>
        <taxon>Pseudomonadati</taxon>
        <taxon>Pseudomonadota</taxon>
        <taxon>Gammaproteobacteria</taxon>
        <taxon>Moraxellales</taxon>
        <taxon>Moraxellaceae</taxon>
        <taxon>Moraxella</taxon>
    </lineage>
</organism>
<evidence type="ECO:0000259" key="3">
    <source>
        <dbReference type="Pfam" id="PF13649"/>
    </source>
</evidence>
<dbReference type="Proteomes" id="UP000035860">
    <property type="component" value="Unassembled WGS sequence"/>
</dbReference>
<keyword evidence="5" id="KW-1185">Reference proteome</keyword>
<comment type="caution">
    <text evidence="4">The sequence shown here is derived from an EMBL/GenBank/DDBJ whole genome shotgun (WGS) entry which is preliminary data.</text>
</comment>